<dbReference type="SUPFAM" id="SSF52821">
    <property type="entry name" value="Rhodanese/Cell cycle control phosphatase"/>
    <property type="match status" value="1"/>
</dbReference>
<dbReference type="Pfam" id="PF00581">
    <property type="entry name" value="Rhodanese"/>
    <property type="match status" value="1"/>
</dbReference>
<organism evidence="2 3">
    <name type="scientific">Apteryx mantelli</name>
    <name type="common">North Island brown kiwi</name>
    <dbReference type="NCBI Taxonomy" id="2696672"/>
    <lineage>
        <taxon>Eukaryota</taxon>
        <taxon>Metazoa</taxon>
        <taxon>Chordata</taxon>
        <taxon>Craniata</taxon>
        <taxon>Vertebrata</taxon>
        <taxon>Euteleostomi</taxon>
        <taxon>Archelosauria</taxon>
        <taxon>Archosauria</taxon>
        <taxon>Dinosauria</taxon>
        <taxon>Saurischia</taxon>
        <taxon>Theropoda</taxon>
        <taxon>Coelurosauria</taxon>
        <taxon>Aves</taxon>
        <taxon>Palaeognathae</taxon>
        <taxon>Apterygiformes</taxon>
        <taxon>Apterygidae</taxon>
        <taxon>Apteryx</taxon>
    </lineage>
</organism>
<dbReference type="Proteomes" id="UP001652627">
    <property type="component" value="Chromosome 22"/>
</dbReference>
<dbReference type="InterPro" id="IPR050229">
    <property type="entry name" value="GlpE_sulfurtransferase"/>
</dbReference>
<name>A0A8B7K4S3_9AVES</name>
<dbReference type="PROSITE" id="PS50206">
    <property type="entry name" value="RHODANESE_3"/>
    <property type="match status" value="1"/>
</dbReference>
<evidence type="ECO:0000259" key="1">
    <source>
        <dbReference type="PROSITE" id="PS50206"/>
    </source>
</evidence>
<dbReference type="PROSITE" id="PS00380">
    <property type="entry name" value="RHODANESE_1"/>
    <property type="match status" value="1"/>
</dbReference>
<dbReference type="KEGG" id="aam:106500213"/>
<protein>
    <recommendedName>
        <fullName evidence="1">Rhodanese domain-containing protein</fullName>
    </recommendedName>
</protein>
<gene>
    <name evidence="3" type="primary">LOC106500213</name>
</gene>
<dbReference type="PANTHER" id="PTHR43031:SF16">
    <property type="entry name" value="OXIDOREDUCTASE"/>
    <property type="match status" value="1"/>
</dbReference>
<proteinExistence type="predicted"/>
<dbReference type="RefSeq" id="XP_013817373.1">
    <property type="nucleotide sequence ID" value="XM_013961919.2"/>
</dbReference>
<accession>A0A8B7K4S3</accession>
<keyword evidence="2" id="KW-1185">Reference proteome</keyword>
<dbReference type="SMART" id="SM00450">
    <property type="entry name" value="RHOD"/>
    <property type="match status" value="1"/>
</dbReference>
<dbReference type="InterPro" id="IPR036873">
    <property type="entry name" value="Rhodanese-like_dom_sf"/>
</dbReference>
<dbReference type="CDD" id="cd00158">
    <property type="entry name" value="RHOD"/>
    <property type="match status" value="1"/>
</dbReference>
<dbReference type="InterPro" id="IPR001763">
    <property type="entry name" value="Rhodanese-like_dom"/>
</dbReference>
<dbReference type="Gene3D" id="3.40.250.10">
    <property type="entry name" value="Rhodanese-like domain"/>
    <property type="match status" value="1"/>
</dbReference>
<dbReference type="GO" id="GO:0004792">
    <property type="term" value="F:thiosulfate-cyanide sulfurtransferase activity"/>
    <property type="evidence" value="ECO:0007669"/>
    <property type="project" value="InterPro"/>
</dbReference>
<dbReference type="GeneID" id="106500213"/>
<dbReference type="PANTHER" id="PTHR43031">
    <property type="entry name" value="FAD-DEPENDENT OXIDOREDUCTASE"/>
    <property type="match status" value="1"/>
</dbReference>
<dbReference type="OrthoDB" id="566238at2759"/>
<dbReference type="InterPro" id="IPR001307">
    <property type="entry name" value="Thiosulphate_STrfase_CS"/>
</dbReference>
<sequence length="183" mass="21256">MATEFLEEIHKLNVTDPAEMMDLAIEWVRKSFPDVESVSTETLQSWLEEKPEELLIFDIRKADEFEVSHLPGAIRIDPESNNIQEILQEHLQKEHEKQKHVVCYCTVGYRASLTAQSLNEFLSSERGQKLKPFLKIYNVIGGLAKWARERKGMVDKQERSTHLVHPYDADWAKLLEPELQAQI</sequence>
<evidence type="ECO:0000313" key="3">
    <source>
        <dbReference type="RefSeq" id="XP_013817373.1"/>
    </source>
</evidence>
<feature type="domain" description="Rhodanese" evidence="1">
    <location>
        <begin position="50"/>
        <end position="155"/>
    </location>
</feature>
<dbReference type="AlphaFoldDB" id="A0A8B7K4S3"/>
<reference evidence="3" key="1">
    <citation type="submission" date="2025-08" db="UniProtKB">
        <authorList>
            <consortium name="RefSeq"/>
        </authorList>
    </citation>
    <scope>IDENTIFICATION</scope>
    <source>
        <tissue evidence="3">Blood</tissue>
    </source>
</reference>
<evidence type="ECO:0000313" key="2">
    <source>
        <dbReference type="Proteomes" id="UP001652627"/>
    </source>
</evidence>